<dbReference type="PANTHER" id="PTHR30307:SF0">
    <property type="entry name" value="S-ADENOSYLMETHIONINE:TRNA RIBOSYLTRANSFERASE-ISOMERASE"/>
    <property type="match status" value="1"/>
</dbReference>
<keyword evidence="7 13" id="KW-0671">Queuosine biosynthesis</keyword>
<dbReference type="GO" id="GO:0005737">
    <property type="term" value="C:cytoplasm"/>
    <property type="evidence" value="ECO:0007669"/>
    <property type="project" value="UniProtKB-SubCell"/>
</dbReference>
<dbReference type="STRING" id="118101.ATN01_00650"/>
<evidence type="ECO:0000256" key="7">
    <source>
        <dbReference type="ARBA" id="ARBA00022785"/>
    </source>
</evidence>
<dbReference type="SUPFAM" id="SSF111337">
    <property type="entry name" value="QueA-like"/>
    <property type="match status" value="1"/>
</dbReference>
<sequence>MKLSDFYFNLPKSLISFYPYFNRSECRLMLVNGHTGTISHKRFFNIIDEINPGDLIILNDTKVMPARFFGYKESGGKIECLVERILSDQTILVTIKNSKYIKVGTHIFLGPNNQIKSSIIEYKNSFFKILFHKNNFTCIDIINRFGQIPLPPYIKRSISTLDINLYQTVYNKKTGSVAAPTAGLHFNVQLLENLDKKGVNIEYLTLHIGSGTFQPIRTMTIKDHVMHSELVEVSSLLIKKIQSCKKKGGRIIAVGTSTLRALESAYNSLEWNNVKTFIGETSIFIYPGYKHNVVDALITNFHVPESTLIMLVASFLGYQNTINAYHEAIKKKYRFFSYGDAMYITYNKLAPYEKILS</sequence>
<comment type="subunit">
    <text evidence="3 13">Monomer.</text>
</comment>
<dbReference type="AlphaFoldDB" id="A0A1B2H828"/>
<comment type="catalytic activity">
    <reaction evidence="8 13">
        <text>7-aminomethyl-7-carbaguanosine(34) in tRNA + S-adenosyl-L-methionine = epoxyqueuosine(34) in tRNA + adenine + L-methionine + 2 H(+)</text>
        <dbReference type="Rhea" id="RHEA:32155"/>
        <dbReference type="Rhea" id="RHEA-COMP:10342"/>
        <dbReference type="Rhea" id="RHEA-COMP:18582"/>
        <dbReference type="ChEBI" id="CHEBI:15378"/>
        <dbReference type="ChEBI" id="CHEBI:16708"/>
        <dbReference type="ChEBI" id="CHEBI:57844"/>
        <dbReference type="ChEBI" id="CHEBI:59789"/>
        <dbReference type="ChEBI" id="CHEBI:82833"/>
        <dbReference type="ChEBI" id="CHEBI:194443"/>
        <dbReference type="EC" id="2.4.99.17"/>
    </reaction>
</comment>
<dbReference type="Pfam" id="PF02547">
    <property type="entry name" value="Queuosine_synth"/>
    <property type="match status" value="1"/>
</dbReference>
<dbReference type="Gene3D" id="2.40.10.240">
    <property type="entry name" value="QueA-like"/>
    <property type="match status" value="1"/>
</dbReference>
<evidence type="ECO:0000256" key="11">
    <source>
        <dbReference type="ARBA" id="ARBA00069325"/>
    </source>
</evidence>
<evidence type="ECO:0000256" key="3">
    <source>
        <dbReference type="ARBA" id="ARBA00011245"/>
    </source>
</evidence>
<comment type="subcellular location">
    <subcellularLocation>
        <location evidence="1 13">Cytoplasm</location>
    </subcellularLocation>
</comment>
<evidence type="ECO:0000256" key="5">
    <source>
        <dbReference type="ARBA" id="ARBA00022679"/>
    </source>
</evidence>
<evidence type="ECO:0000256" key="10">
    <source>
        <dbReference type="ARBA" id="ARBA00066503"/>
    </source>
</evidence>
<evidence type="ECO:0000256" key="8">
    <source>
        <dbReference type="ARBA" id="ARBA00052751"/>
    </source>
</evidence>
<comment type="pathway">
    <text evidence="2 13">tRNA modification; tRNA-queuosine biosynthesis.</text>
</comment>
<keyword evidence="14" id="KW-0413">Isomerase</keyword>
<dbReference type="FunFam" id="3.40.1780.10:FF:000001">
    <property type="entry name" value="S-adenosylmethionine:tRNA ribosyltransferase-isomerase"/>
    <property type="match status" value="1"/>
</dbReference>
<evidence type="ECO:0000256" key="6">
    <source>
        <dbReference type="ARBA" id="ARBA00022691"/>
    </source>
</evidence>
<dbReference type="InterPro" id="IPR036100">
    <property type="entry name" value="QueA_sf"/>
</dbReference>
<dbReference type="OrthoDB" id="9805933at2"/>
<accession>A0A1B2H828</accession>
<dbReference type="InterPro" id="IPR042119">
    <property type="entry name" value="QueA_dom2"/>
</dbReference>
<evidence type="ECO:0000256" key="4">
    <source>
        <dbReference type="ARBA" id="ARBA00022490"/>
    </source>
</evidence>
<evidence type="ECO:0000313" key="15">
    <source>
        <dbReference type="Proteomes" id="UP000093070"/>
    </source>
</evidence>
<dbReference type="InterPro" id="IPR042118">
    <property type="entry name" value="QueA_dom1"/>
</dbReference>
<dbReference type="InterPro" id="IPR003699">
    <property type="entry name" value="QueA"/>
</dbReference>
<evidence type="ECO:0000313" key="14">
    <source>
        <dbReference type="EMBL" id="ANZ22365.1"/>
    </source>
</evidence>
<dbReference type="GO" id="GO:0051075">
    <property type="term" value="F:S-adenosylmethionine:tRNA ribosyltransferase-isomerase activity"/>
    <property type="evidence" value="ECO:0007669"/>
    <property type="project" value="UniProtKB-EC"/>
</dbReference>
<dbReference type="NCBIfam" id="NF001140">
    <property type="entry name" value="PRK00147.1"/>
    <property type="match status" value="1"/>
</dbReference>
<keyword evidence="4 13" id="KW-0963">Cytoplasm</keyword>
<dbReference type="EC" id="2.4.99.17" evidence="10 13"/>
<dbReference type="UniPathway" id="UPA00392"/>
<comment type="function">
    <text evidence="13">Transfers and isomerizes the ribose moiety from AdoMet to the 7-aminomethyl group of 7-deazaguanine (preQ1-tRNA) to give epoxyqueuosine (oQ-tRNA).</text>
</comment>
<gene>
    <name evidence="13 14" type="primary">queA</name>
    <name evidence="14" type="ORF">ATN01_00650</name>
</gene>
<dbReference type="PANTHER" id="PTHR30307">
    <property type="entry name" value="S-ADENOSYLMETHIONINE:TRNA RIBOSYLTRANSFERASE-ISOMERASE"/>
    <property type="match status" value="1"/>
</dbReference>
<dbReference type="HAMAP" id="MF_00113">
    <property type="entry name" value="QueA"/>
    <property type="match status" value="1"/>
</dbReference>
<keyword evidence="6 13" id="KW-0949">S-adenosyl-L-methionine</keyword>
<evidence type="ECO:0000256" key="13">
    <source>
        <dbReference type="HAMAP-Rule" id="MF_00113"/>
    </source>
</evidence>
<evidence type="ECO:0000256" key="2">
    <source>
        <dbReference type="ARBA" id="ARBA00004691"/>
    </source>
</evidence>
<proteinExistence type="inferred from homology"/>
<name>A0A1B2H828_BUCDN</name>
<evidence type="ECO:0000256" key="9">
    <source>
        <dbReference type="ARBA" id="ARBA00061210"/>
    </source>
</evidence>
<keyword evidence="5 13" id="KW-0808">Transferase</keyword>
<reference evidence="14 15" key="1">
    <citation type="submission" date="2015-11" db="EMBL/GenBank/DDBJ databases">
        <title>The complete genome of Buchnera aphidicola from Diuraphis noxia biotype SAM.</title>
        <authorList>
            <person name="Burger N.F.V."/>
            <person name="Oberholster A.-M."/>
        </authorList>
    </citation>
    <scope>NUCLEOTIDE SEQUENCE [LARGE SCALE GENOMIC DNA]</scope>
    <source>
        <strain evidence="14">SAM</strain>
    </source>
</reference>
<protein>
    <recommendedName>
        <fullName evidence="11 13">S-adenosylmethionine:tRNA ribosyltransferase-isomerase</fullName>
        <ecNumber evidence="10 13">2.4.99.17</ecNumber>
    </recommendedName>
    <alternativeName>
        <fullName evidence="12 13">Queuosine biosynthesis protein QueA</fullName>
    </alternativeName>
</protein>
<evidence type="ECO:0000256" key="12">
    <source>
        <dbReference type="ARBA" id="ARBA00076160"/>
    </source>
</evidence>
<dbReference type="RefSeq" id="WP_075433187.1">
    <property type="nucleotide sequence ID" value="NZ_CP013259.1"/>
</dbReference>
<dbReference type="NCBIfam" id="TIGR00113">
    <property type="entry name" value="queA"/>
    <property type="match status" value="1"/>
</dbReference>
<evidence type="ECO:0000256" key="1">
    <source>
        <dbReference type="ARBA" id="ARBA00004496"/>
    </source>
</evidence>
<dbReference type="PATRIC" id="fig|118101.4.peg.124"/>
<dbReference type="Gene3D" id="3.40.1780.10">
    <property type="entry name" value="QueA-like"/>
    <property type="match status" value="1"/>
</dbReference>
<organism evidence="14 15">
    <name type="scientific">Buchnera aphidicola subsp. Diuraphis noxia</name>
    <dbReference type="NCBI Taxonomy" id="118101"/>
    <lineage>
        <taxon>Bacteria</taxon>
        <taxon>Pseudomonadati</taxon>
        <taxon>Pseudomonadota</taxon>
        <taxon>Gammaproteobacteria</taxon>
        <taxon>Enterobacterales</taxon>
        <taxon>Erwiniaceae</taxon>
        <taxon>Buchnera</taxon>
    </lineage>
</organism>
<dbReference type="Proteomes" id="UP000093070">
    <property type="component" value="Chromosome"/>
</dbReference>
<comment type="similarity">
    <text evidence="9 13">Belongs to the QueA family.</text>
</comment>
<dbReference type="EMBL" id="CP013259">
    <property type="protein sequence ID" value="ANZ22365.1"/>
    <property type="molecule type" value="Genomic_DNA"/>
</dbReference>
<dbReference type="GO" id="GO:0008616">
    <property type="term" value="P:tRNA queuosine(34) biosynthetic process"/>
    <property type="evidence" value="ECO:0007669"/>
    <property type="project" value="UniProtKB-UniRule"/>
</dbReference>